<gene>
    <name evidence="1" type="ORF">MKQ68_09760</name>
</gene>
<protein>
    <recommendedName>
        <fullName evidence="3">Lipoprotein</fullName>
    </recommendedName>
</protein>
<name>A0ABY6J711_9BACT</name>
<evidence type="ECO:0000313" key="1">
    <source>
        <dbReference type="EMBL" id="UYQ95382.1"/>
    </source>
</evidence>
<dbReference type="EMBL" id="CP107006">
    <property type="protein sequence ID" value="UYQ95382.1"/>
    <property type="molecule type" value="Genomic_DNA"/>
</dbReference>
<dbReference type="RefSeq" id="WP_264283126.1">
    <property type="nucleotide sequence ID" value="NZ_CP107006.1"/>
</dbReference>
<proteinExistence type="predicted"/>
<evidence type="ECO:0000313" key="2">
    <source>
        <dbReference type="Proteomes" id="UP001162741"/>
    </source>
</evidence>
<accession>A0ABY6J711</accession>
<dbReference type="Proteomes" id="UP001162741">
    <property type="component" value="Chromosome"/>
</dbReference>
<sequence length="165" mass="19489">MRYVSLLSFLLVFAACSPKYYRTGDYSFYDQKFSLPDTALLRKDGVYVSDSMAYVFYKGGQSNLVLTPGNHLQAIAERHRQQRPTLFEGYYRVQGRQLVIQSVNNARRQFYYTYALLSPDSLTVVRQTIKGKRRFKEKYFTSSYKAHYLFMPLDTAVLNRYKPYW</sequence>
<keyword evidence="2" id="KW-1185">Reference proteome</keyword>
<reference evidence="1" key="1">
    <citation type="submission" date="2022-10" db="EMBL/GenBank/DDBJ databases">
        <title>Chitinophaga sp. nov., isolated from soil.</title>
        <authorList>
            <person name="Jeon C.O."/>
        </authorList>
    </citation>
    <scope>NUCLEOTIDE SEQUENCE</scope>
    <source>
        <strain evidence="1">R8</strain>
    </source>
</reference>
<dbReference type="PROSITE" id="PS51257">
    <property type="entry name" value="PROKAR_LIPOPROTEIN"/>
    <property type="match status" value="1"/>
</dbReference>
<evidence type="ECO:0008006" key="3">
    <source>
        <dbReference type="Google" id="ProtNLM"/>
    </source>
</evidence>
<organism evidence="1 2">
    <name type="scientific">Chitinophaga horti</name>
    <dbReference type="NCBI Taxonomy" id="2920382"/>
    <lineage>
        <taxon>Bacteria</taxon>
        <taxon>Pseudomonadati</taxon>
        <taxon>Bacteroidota</taxon>
        <taxon>Chitinophagia</taxon>
        <taxon>Chitinophagales</taxon>
        <taxon>Chitinophagaceae</taxon>
        <taxon>Chitinophaga</taxon>
    </lineage>
</organism>